<gene>
    <name evidence="2" type="ORF">L484_017592</name>
</gene>
<dbReference type="AlphaFoldDB" id="W9R825"/>
<dbReference type="Proteomes" id="UP000030645">
    <property type="component" value="Unassembled WGS sequence"/>
</dbReference>
<dbReference type="PROSITE" id="PS51375">
    <property type="entry name" value="PPR"/>
    <property type="match status" value="1"/>
</dbReference>
<evidence type="ECO:0000256" key="1">
    <source>
        <dbReference type="PROSITE-ProRule" id="PRU00708"/>
    </source>
</evidence>
<accession>W9R825</accession>
<reference evidence="3" key="1">
    <citation type="submission" date="2013-01" db="EMBL/GenBank/DDBJ databases">
        <title>Draft Genome Sequence of a Mulberry Tree, Morus notabilis C.K. Schneid.</title>
        <authorList>
            <person name="He N."/>
            <person name="Zhao S."/>
        </authorList>
    </citation>
    <scope>NUCLEOTIDE SEQUENCE</scope>
</reference>
<protein>
    <recommendedName>
        <fullName evidence="4">Pentatricopeptide repeat-containing protein</fullName>
    </recommendedName>
</protein>
<name>W9R825_9ROSA</name>
<evidence type="ECO:0000313" key="2">
    <source>
        <dbReference type="EMBL" id="EXB62205.1"/>
    </source>
</evidence>
<evidence type="ECO:0008006" key="4">
    <source>
        <dbReference type="Google" id="ProtNLM"/>
    </source>
</evidence>
<sequence length="65" mass="7576">MEDVFIATALIDKYCKAGKFRSVREVFRKIGNKKLASWNMPYLATEKRRLLFLTKCAMQVSSQML</sequence>
<dbReference type="EMBL" id="KE344440">
    <property type="protein sequence ID" value="EXB62205.1"/>
    <property type="molecule type" value="Genomic_DNA"/>
</dbReference>
<dbReference type="InterPro" id="IPR002885">
    <property type="entry name" value="PPR_rpt"/>
</dbReference>
<feature type="repeat" description="PPR" evidence="1">
    <location>
        <begin position="3"/>
        <end position="37"/>
    </location>
</feature>
<evidence type="ECO:0000313" key="3">
    <source>
        <dbReference type="Proteomes" id="UP000030645"/>
    </source>
</evidence>
<proteinExistence type="predicted"/>
<keyword evidence="3" id="KW-1185">Reference proteome</keyword>
<organism evidence="2 3">
    <name type="scientific">Morus notabilis</name>
    <dbReference type="NCBI Taxonomy" id="981085"/>
    <lineage>
        <taxon>Eukaryota</taxon>
        <taxon>Viridiplantae</taxon>
        <taxon>Streptophyta</taxon>
        <taxon>Embryophyta</taxon>
        <taxon>Tracheophyta</taxon>
        <taxon>Spermatophyta</taxon>
        <taxon>Magnoliopsida</taxon>
        <taxon>eudicotyledons</taxon>
        <taxon>Gunneridae</taxon>
        <taxon>Pentapetalae</taxon>
        <taxon>rosids</taxon>
        <taxon>fabids</taxon>
        <taxon>Rosales</taxon>
        <taxon>Moraceae</taxon>
        <taxon>Moreae</taxon>
        <taxon>Morus</taxon>
    </lineage>
</organism>